<evidence type="ECO:0000256" key="2">
    <source>
        <dbReference type="ARBA" id="ARBA00010769"/>
    </source>
</evidence>
<dbReference type="InterPro" id="IPR003152">
    <property type="entry name" value="FATC_dom"/>
</dbReference>
<dbReference type="InterPro" id="IPR018936">
    <property type="entry name" value="PI3/4_kinase_CS"/>
</dbReference>
<feature type="region of interest" description="Disordered" evidence="19">
    <location>
        <begin position="1"/>
        <end position="27"/>
    </location>
</feature>
<keyword evidence="11" id="KW-0539">Nucleus</keyword>
<dbReference type="InterPro" id="IPR044107">
    <property type="entry name" value="PIKKc_ATM"/>
</dbReference>
<protein>
    <recommendedName>
        <fullName evidence="4">Serine/threonine-protein kinase TEL1</fullName>
        <ecNumber evidence="3">2.7.11.1</ecNumber>
    </recommendedName>
    <alternativeName>
        <fullName evidence="12">ATM homolog</fullName>
    </alternativeName>
    <alternativeName>
        <fullName evidence="14 15">DNA-damage checkpoint kinase TEL1</fullName>
    </alternativeName>
    <alternativeName>
        <fullName evidence="5">Serine/threonine-protein kinase tel1</fullName>
    </alternativeName>
    <alternativeName>
        <fullName evidence="13">Telomere length regulation protein 1</fullName>
    </alternativeName>
</protein>
<dbReference type="CDD" id="cd05171">
    <property type="entry name" value="PIKKc_ATM"/>
    <property type="match status" value="1"/>
</dbReference>
<evidence type="ECO:0000256" key="5">
    <source>
        <dbReference type="ARBA" id="ARBA00020288"/>
    </source>
</evidence>
<evidence type="ECO:0000256" key="6">
    <source>
        <dbReference type="ARBA" id="ARBA00022679"/>
    </source>
</evidence>
<evidence type="ECO:0000256" key="3">
    <source>
        <dbReference type="ARBA" id="ARBA00012513"/>
    </source>
</evidence>
<evidence type="ECO:0000256" key="14">
    <source>
        <dbReference type="ARBA" id="ARBA00031460"/>
    </source>
</evidence>
<sequence length="2912" mass="324227">MSRPRRRVKVVPSDELPGNKDTGYRSAPTTCAISTQLRLLMSEKATERMNGLRELSDMLREDQSNGNTLAASIPPDAWKEVVSWTVGILKRETTAFVNKFGPEWPQVSVAAEQLSKRIRDKYSTPMRHIWSIGMPYFSGAMARTVVAHMMESLAGDECLEYVLGLDFAKVLHAWALHLPHVYNCKDEIARAIVEWCTCSLARYSAGSAESQQSEASASVMEPVVKLVESDLAATLLAIAKTSTPKRLLGRSKMLIDFCAEYCRSHAYENAQTAMVLDIANIVLLASPDTHLVLHQAQLKPILEACLRLWSTRKSNLASAVLYGVRILTRLFAQIYEENPSVDSLALLELALKTMTTGSWERHVFSNLPRGLSSIWQLVYPQPPQQTLVPVELFAPLSTLVWPHQLAFFDTVAYLAAFLTQKQIAGNTQNAEHRKKRQRKAPTSLERLITAIGLSGSNADARGAAQTVWYMVCVYPHILGPRLCGQLLDEFQALLQDNDMSRLFDLEEWILATIQALAQMTGKVSLLSDSVWKQAVDGVQRGCAGAAALVNDMLHFPGSKDVHLLFQQATDALDAHTKQQTAEFPFQVDSPRAHSSGSRQYDPGLTKLLLYLASYISPGDDGTLFVKACFQSILQVCERASKECWTNSLFTAVIEHQFSVRSQVDSNASNGNASVLAPEWNTEVRFAQVLNALALQSSDIETCTLLIKKHFPEPQRLSTGQILSILSPIQWRLIGVQLLTVIEQCTQFEGSQFIEPLVPYVSLVIWWIVKHLQKEAHNAKSSDIAKSAEQLIQMFRAQFVSFVAETKTIERVWQTIMFISEWTDGYSCVALLDEPMDRLLSAVFNSNDAYLLRALSEDDPASLLSSMRGPKQGMWEAHVPEGTMLTETQLGESVEGELSLQQRHLLEARMLCVATRVTQLPDNSLAGVLSVLIDKQGHLKAKLTSSLLDMIMHIDVTQILISLDSLVNCCIMDGSAELLAALMDRMLPLMKHYGYKGHMPTIFSILRAVSALLRASSQNVTLANDQDLPRFIGWLDAEMQKSRIDPLIETVFMREVAGPWCRDVNGEFDILSTLETTAMDILQRRAQTACSTFARLTAEEQLAKLGLCLPFIDTNGAVDYPDIDHSDTDNLNETLVMMTRNFGLAMLVSSSGSVPPGILVILLKQIQRSETLPSRVVALCQRLLQFISTEFGITSVDQLLVECASDIFSLDAGLHPVVTSLLRSDDTKLKCKVNASAALEWMLQGDFEQARSALLAVDATVYDNEDIAWLLAHSVASTVDDSSKYDCFRSVILDVVFTHERVQNLLTESLDQVILSLVTLYQPQSNIKDEVQSFVSQLQTTLPATTAFSGSCADSQLLLTQWGRRYKQETIIKAAEKVTGGVKMKDWMQDARLSWLVLEVERRKHRTKVSDNCQRLAMALYVLLGMSLHVLDSALAEAVLPRIIADNWLNTSRCNIQLGLLPGALMADHVDVKCMERLFASLSNKLAKQLPQLEPHQARLAAHMLVQLQKTRSDVRMLVGQALEPLCDWSVAESVVTSEAVWEMEDRLELARLAENAAYQLGVSSDACTDIIANASERILKLALCKASDSEQPMYVDLSSQAISALGSVRLLVVRYMREHSSGLPLRTKAQLLRAMSVLTVLAPMAAEEDGTLRIKREGDVRWLVSNTLMQSQSARAARAAVQAAAQLDKDSIEKEAKWFDLRHRQLLRAATSMPAQPGTNPEPRALDALFLHELCMDRDPEDALAELTASIAARDECSRFHAVLPLVRADPETAQNVLPHIIGRVLRRCDVDMRTSLAAMLLDFAHNWAERAPGVARTVISRTLDTRRMDMLWAESRWADVRTFAKDLPLALFEIADVAARLGMLETAVFMIEIDIDCQDGAGSMARMDCLSDEARELLRNVYMRLGNHAAAAKLGSVDTYEAVERRCRDAGDWRTLLLLQEANAARDEVGDTLVHLGMLNAVRPGNIYINRDAAAAAAWRMGRWDEPTLPLNHLNVSPEQALYRILRLRASGHVLGAIHAAQEFIALPEAITALTAPCGWRKDWPFHAVSALLPLTGSSEVFASASTASLPVIERMAPLGHTALESAHLVRTALHSIAAREDSSIFDLYSGAVRDANEAARHAGGWQTAMNLTFRLRGDLHAKQPLRNELRLWEAETLWEAGSRRLALEMLCEHKRSLELQQEPADDAATILLSRIVLTVGEWSAELCTERPGVLWEEYFKQAAQLLVGVVSSTAWTGRAMHALASFAERQCAELTAACNDESAAAMREQKKRDQEVCMRAYQKATDAAEKRDLKEVMMNIKGQIENDQRELNELQKSSAEFLSVALWAYAQCLERCDSFDSSIYPMVSLIVTHAHSPELHARLSLLDTVPSRKLLPLVHQLCAHLGSDAEALSCAIEKNVTRMAADFPYHVLYHLFALRNANRNSEHFNRPSPKSSDPRQQLEIRRTSIATAILQNLAAQSKDLKAIVGAIDSLCTALIELAYLQLPKEYSRRSIRDPPIRFDSKFRIEQLRKNLPANVPIITANVPAEVPRDYAAVPVITSIFDGFLLVGGINMPKIVRVKGSDGHCYKQLVKGRDDLRQDAVIQQLFAVINRFLETSSKSEVRDAAGMCIRTFQVVPLTKRCGVIQWAENTIPLGNWLTNSGKKYRPGAPTMNQQREVVRRVHSKDDVTAAKKLEVYERVCEKLPPVFRFFFYENFYDPRSWFHHREAYIRSAAVSSMAGWLLGIGDRHLQNILLDVLTAELVHIDLGIAFDFGKLLTVPEQVPFRLTREMVDGMGLLGLEASFHHACQVALSAMRKNSHIVMTILNVLKVDPLYKWTLIPMYNVKIRRNTSMMASDFGSISQSASNAASDTAASTEIENKEALRSIMQVGQRLNANISVEGQVSELVQQATDPSRLSRMYFGWSAWC</sequence>
<accession>A0A9W8M0F6</accession>
<proteinExistence type="inferred from homology"/>
<dbReference type="PANTHER" id="PTHR37079:SF4">
    <property type="entry name" value="SERINE_THREONINE-PROTEIN KINASE ATM"/>
    <property type="match status" value="1"/>
</dbReference>
<dbReference type="Gene3D" id="1.10.1070.11">
    <property type="entry name" value="Phosphatidylinositol 3-/4-kinase, catalytic domain"/>
    <property type="match status" value="1"/>
</dbReference>
<comment type="similarity">
    <text evidence="2">Belongs to the PI3/PI4-kinase family. ATM subfamily.</text>
</comment>
<evidence type="ECO:0000259" key="21">
    <source>
        <dbReference type="PROSITE" id="PS51190"/>
    </source>
</evidence>
<comment type="catalytic activity">
    <reaction evidence="16">
        <text>L-threonyl-[protein] + ATP = O-phospho-L-threonyl-[protein] + ADP + H(+)</text>
        <dbReference type="Rhea" id="RHEA:46608"/>
        <dbReference type="Rhea" id="RHEA-COMP:11060"/>
        <dbReference type="Rhea" id="RHEA-COMP:11605"/>
        <dbReference type="ChEBI" id="CHEBI:15378"/>
        <dbReference type="ChEBI" id="CHEBI:30013"/>
        <dbReference type="ChEBI" id="CHEBI:30616"/>
        <dbReference type="ChEBI" id="CHEBI:61977"/>
        <dbReference type="ChEBI" id="CHEBI:456216"/>
        <dbReference type="EC" id="2.7.11.1"/>
    </reaction>
</comment>
<feature type="domain" description="PI3K/PI4K catalytic" evidence="20">
    <location>
        <begin position="2545"/>
        <end position="2864"/>
    </location>
</feature>
<comment type="caution">
    <text evidence="22">The sequence shown here is derived from an EMBL/GenBank/DDBJ whole genome shotgun (WGS) entry which is preliminary data.</text>
</comment>
<evidence type="ECO:0000256" key="4">
    <source>
        <dbReference type="ARBA" id="ARBA00014619"/>
    </source>
</evidence>
<evidence type="ECO:0000256" key="7">
    <source>
        <dbReference type="ARBA" id="ARBA00022741"/>
    </source>
</evidence>
<dbReference type="GO" id="GO:0006281">
    <property type="term" value="P:DNA repair"/>
    <property type="evidence" value="ECO:0007669"/>
    <property type="project" value="InterPro"/>
</dbReference>
<evidence type="ECO:0000256" key="1">
    <source>
        <dbReference type="ARBA" id="ARBA00004123"/>
    </source>
</evidence>
<dbReference type="InterPro" id="IPR011009">
    <property type="entry name" value="Kinase-like_dom_sf"/>
</dbReference>
<dbReference type="Pfam" id="PF11640">
    <property type="entry name" value="TAN"/>
    <property type="match status" value="1"/>
</dbReference>
<keyword evidence="7" id="KW-0547">Nucleotide-binding</keyword>
<dbReference type="SMART" id="SM01343">
    <property type="entry name" value="FATC"/>
    <property type="match status" value="1"/>
</dbReference>
<dbReference type="Gene3D" id="3.30.1010.10">
    <property type="entry name" value="Phosphatidylinositol 3-kinase Catalytic Subunit, Chain A, domain 4"/>
    <property type="match status" value="1"/>
</dbReference>
<keyword evidence="8" id="KW-0227">DNA damage</keyword>
<organism evidence="22 23">
    <name type="scientific">Coemansia brasiliensis</name>
    <dbReference type="NCBI Taxonomy" id="2650707"/>
    <lineage>
        <taxon>Eukaryota</taxon>
        <taxon>Fungi</taxon>
        <taxon>Fungi incertae sedis</taxon>
        <taxon>Zoopagomycota</taxon>
        <taxon>Kickxellomycotina</taxon>
        <taxon>Kickxellomycetes</taxon>
        <taxon>Kickxellales</taxon>
        <taxon>Kickxellaceae</taxon>
        <taxon>Coemansia</taxon>
    </lineage>
</organism>
<dbReference type="GO" id="GO:0035556">
    <property type="term" value="P:intracellular signal transduction"/>
    <property type="evidence" value="ECO:0007669"/>
    <property type="project" value="UniProtKB-ARBA"/>
</dbReference>
<dbReference type="InterPro" id="IPR036940">
    <property type="entry name" value="PI3/4_kinase_cat_sf"/>
</dbReference>
<feature type="coiled-coil region" evidence="18">
    <location>
        <begin position="2292"/>
        <end position="2319"/>
    </location>
</feature>
<evidence type="ECO:0000256" key="17">
    <source>
        <dbReference type="ARBA" id="ARBA00048679"/>
    </source>
</evidence>
<evidence type="ECO:0000256" key="9">
    <source>
        <dbReference type="ARBA" id="ARBA00022777"/>
    </source>
</evidence>
<evidence type="ECO:0000256" key="13">
    <source>
        <dbReference type="ARBA" id="ARBA00030222"/>
    </source>
</evidence>
<dbReference type="SUPFAM" id="SSF56112">
    <property type="entry name" value="Protein kinase-like (PK-like)"/>
    <property type="match status" value="1"/>
</dbReference>
<keyword evidence="9" id="KW-0418">Kinase</keyword>
<dbReference type="OrthoDB" id="381190at2759"/>
<dbReference type="EC" id="2.7.11.1" evidence="3"/>
<dbReference type="InterPro" id="IPR038980">
    <property type="entry name" value="ATM_plant"/>
</dbReference>
<dbReference type="Proteomes" id="UP001139887">
    <property type="component" value="Unassembled WGS sequence"/>
</dbReference>
<evidence type="ECO:0000256" key="19">
    <source>
        <dbReference type="SAM" id="MobiDB-lite"/>
    </source>
</evidence>
<dbReference type="EMBL" id="JANBUW010000032">
    <property type="protein sequence ID" value="KAJ2850452.1"/>
    <property type="molecule type" value="Genomic_DNA"/>
</dbReference>
<dbReference type="InterPro" id="IPR000403">
    <property type="entry name" value="PI3/4_kinase_cat_dom"/>
</dbReference>
<dbReference type="GO" id="GO:0005524">
    <property type="term" value="F:ATP binding"/>
    <property type="evidence" value="ECO:0007669"/>
    <property type="project" value="UniProtKB-KW"/>
</dbReference>
<dbReference type="Pfam" id="PF02260">
    <property type="entry name" value="FATC"/>
    <property type="match status" value="1"/>
</dbReference>
<dbReference type="GO" id="GO:0004674">
    <property type="term" value="F:protein serine/threonine kinase activity"/>
    <property type="evidence" value="ECO:0007669"/>
    <property type="project" value="UniProtKB-EC"/>
</dbReference>
<dbReference type="PROSITE" id="PS00916">
    <property type="entry name" value="PI3_4_KINASE_2"/>
    <property type="match status" value="1"/>
</dbReference>
<dbReference type="GO" id="GO:0005634">
    <property type="term" value="C:nucleus"/>
    <property type="evidence" value="ECO:0007669"/>
    <property type="project" value="UniProtKB-SubCell"/>
</dbReference>
<dbReference type="PANTHER" id="PTHR37079">
    <property type="entry name" value="SERINE/THREONINE-PROTEIN KINASE ATM"/>
    <property type="match status" value="1"/>
</dbReference>
<evidence type="ECO:0000256" key="16">
    <source>
        <dbReference type="ARBA" id="ARBA00047899"/>
    </source>
</evidence>
<evidence type="ECO:0000313" key="23">
    <source>
        <dbReference type="Proteomes" id="UP001139887"/>
    </source>
</evidence>
<feature type="domain" description="FATC" evidence="21">
    <location>
        <begin position="2880"/>
        <end position="2912"/>
    </location>
</feature>
<name>A0A9W8M0F6_9FUNG</name>
<dbReference type="SMART" id="SM00146">
    <property type="entry name" value="PI3Kc"/>
    <property type="match status" value="1"/>
</dbReference>
<evidence type="ECO:0000256" key="15">
    <source>
        <dbReference type="ARBA" id="ARBA00032467"/>
    </source>
</evidence>
<keyword evidence="10" id="KW-0067">ATP-binding</keyword>
<evidence type="ECO:0000313" key="22">
    <source>
        <dbReference type="EMBL" id="KAJ2850452.1"/>
    </source>
</evidence>
<keyword evidence="18" id="KW-0175">Coiled coil</keyword>
<comment type="catalytic activity">
    <reaction evidence="17">
        <text>L-seryl-[protein] + ATP = O-phospho-L-seryl-[protein] + ADP + H(+)</text>
        <dbReference type="Rhea" id="RHEA:17989"/>
        <dbReference type="Rhea" id="RHEA-COMP:9863"/>
        <dbReference type="Rhea" id="RHEA-COMP:11604"/>
        <dbReference type="ChEBI" id="CHEBI:15378"/>
        <dbReference type="ChEBI" id="CHEBI:29999"/>
        <dbReference type="ChEBI" id="CHEBI:30616"/>
        <dbReference type="ChEBI" id="CHEBI:83421"/>
        <dbReference type="ChEBI" id="CHEBI:456216"/>
        <dbReference type="EC" id="2.7.11.1"/>
    </reaction>
</comment>
<dbReference type="PROSITE" id="PS50290">
    <property type="entry name" value="PI3_4_KINASE_3"/>
    <property type="match status" value="1"/>
</dbReference>
<reference evidence="22" key="1">
    <citation type="submission" date="2022-07" db="EMBL/GenBank/DDBJ databases">
        <title>Phylogenomic reconstructions and comparative analyses of Kickxellomycotina fungi.</title>
        <authorList>
            <person name="Reynolds N.K."/>
            <person name="Stajich J.E."/>
            <person name="Barry K."/>
            <person name="Grigoriev I.V."/>
            <person name="Crous P."/>
            <person name="Smith M.E."/>
        </authorList>
    </citation>
    <scope>NUCLEOTIDE SEQUENCE</scope>
    <source>
        <strain evidence="22">NRRL 1566</strain>
    </source>
</reference>
<keyword evidence="23" id="KW-1185">Reference proteome</keyword>
<dbReference type="PROSITE" id="PS51190">
    <property type="entry name" value="FATC"/>
    <property type="match status" value="1"/>
</dbReference>
<evidence type="ECO:0000256" key="18">
    <source>
        <dbReference type="SAM" id="Coils"/>
    </source>
</evidence>
<evidence type="ECO:0000256" key="12">
    <source>
        <dbReference type="ARBA" id="ARBA00030020"/>
    </source>
</evidence>
<comment type="subcellular location">
    <subcellularLocation>
        <location evidence="1">Nucleus</location>
    </subcellularLocation>
</comment>
<dbReference type="Pfam" id="PF00454">
    <property type="entry name" value="PI3_PI4_kinase"/>
    <property type="match status" value="1"/>
</dbReference>
<dbReference type="PROSITE" id="PS00915">
    <property type="entry name" value="PI3_4_KINASE_1"/>
    <property type="match status" value="1"/>
</dbReference>
<evidence type="ECO:0000256" key="8">
    <source>
        <dbReference type="ARBA" id="ARBA00022763"/>
    </source>
</evidence>
<evidence type="ECO:0000259" key="20">
    <source>
        <dbReference type="PROSITE" id="PS50290"/>
    </source>
</evidence>
<keyword evidence="6" id="KW-0808">Transferase</keyword>
<gene>
    <name evidence="22" type="ORF">IWW36_001890</name>
</gene>
<evidence type="ECO:0000256" key="10">
    <source>
        <dbReference type="ARBA" id="ARBA00022840"/>
    </source>
</evidence>
<dbReference type="InterPro" id="IPR021668">
    <property type="entry name" value="TAN"/>
</dbReference>
<evidence type="ECO:0000256" key="11">
    <source>
        <dbReference type="ARBA" id="ARBA00023242"/>
    </source>
</evidence>